<keyword evidence="4 7" id="KW-0812">Transmembrane</keyword>
<evidence type="ECO:0000256" key="2">
    <source>
        <dbReference type="ARBA" id="ARBA00022448"/>
    </source>
</evidence>
<evidence type="ECO:0000256" key="4">
    <source>
        <dbReference type="ARBA" id="ARBA00022692"/>
    </source>
</evidence>
<name>A0A9X1S5I1_9MICC</name>
<evidence type="ECO:0000259" key="9">
    <source>
        <dbReference type="PROSITE" id="PS50928"/>
    </source>
</evidence>
<dbReference type="PANTHER" id="PTHR30193">
    <property type="entry name" value="ABC TRANSPORTER PERMEASE PROTEIN"/>
    <property type="match status" value="1"/>
</dbReference>
<dbReference type="InterPro" id="IPR035906">
    <property type="entry name" value="MetI-like_sf"/>
</dbReference>
<evidence type="ECO:0000256" key="5">
    <source>
        <dbReference type="ARBA" id="ARBA00022989"/>
    </source>
</evidence>
<dbReference type="InterPro" id="IPR051393">
    <property type="entry name" value="ABC_transporter_permease"/>
</dbReference>
<protein>
    <submittedName>
        <fullName evidence="10">Sugar ABC transporter permease</fullName>
    </submittedName>
</protein>
<keyword evidence="6 7" id="KW-0472">Membrane</keyword>
<evidence type="ECO:0000256" key="6">
    <source>
        <dbReference type="ARBA" id="ARBA00023136"/>
    </source>
</evidence>
<dbReference type="Pfam" id="PF00528">
    <property type="entry name" value="BPD_transp_1"/>
    <property type="match status" value="1"/>
</dbReference>
<reference evidence="10" key="1">
    <citation type="submission" date="2021-10" db="EMBL/GenBank/DDBJ databases">
        <title>Novel species in genus Arthrobacter.</title>
        <authorList>
            <person name="Liu Y."/>
        </authorList>
    </citation>
    <scope>NUCLEOTIDE SEQUENCE</scope>
    <source>
        <strain evidence="10">Zg-Y809</strain>
    </source>
</reference>
<sequence>MKTMTSGKTTSEQDEPEKHPAEIVRPLRLSNGRPLIAFGRWWWAAPGMILVFLIHFVATLTGGYFAFTDYTGIGSFQFIGLANFVRIAQDPAVVGVIGTTIFYALIQMVGTTVLGLLFALGLNRGLKSRHVLRALVFLPLALSPLAVSYIWKYVFQYDGLLNESLLQLGLGDLRRTWLGDPDTALWTVAVVILWQGTGLAMVIFLAGLSRVSPEVEEAAALDRANQWQKFWHVTLPALRPSIGIVTMLGLIFGLRLFDPILAMTGGGPVNSSKNLALLVYQEAFSRGNFGYGAALSMVLTVIILFFAILQQFITRNRDV</sequence>
<dbReference type="PROSITE" id="PS50928">
    <property type="entry name" value="ABC_TM1"/>
    <property type="match status" value="1"/>
</dbReference>
<dbReference type="InterPro" id="IPR000515">
    <property type="entry name" value="MetI-like"/>
</dbReference>
<evidence type="ECO:0000313" key="10">
    <source>
        <dbReference type="EMBL" id="MCC3268076.1"/>
    </source>
</evidence>
<comment type="similarity">
    <text evidence="7">Belongs to the binding-protein-dependent transport system permease family.</text>
</comment>
<comment type="subcellular location">
    <subcellularLocation>
        <location evidence="1 7">Cell membrane</location>
        <topology evidence="1 7">Multi-pass membrane protein</topology>
    </subcellularLocation>
</comment>
<evidence type="ECO:0000256" key="3">
    <source>
        <dbReference type="ARBA" id="ARBA00022475"/>
    </source>
</evidence>
<dbReference type="Proteomes" id="UP001139264">
    <property type="component" value="Unassembled WGS sequence"/>
</dbReference>
<evidence type="ECO:0000256" key="8">
    <source>
        <dbReference type="SAM" id="MobiDB-lite"/>
    </source>
</evidence>
<feature type="transmembrane region" description="Helical" evidence="7">
    <location>
        <begin position="289"/>
        <end position="309"/>
    </location>
</feature>
<evidence type="ECO:0000313" key="11">
    <source>
        <dbReference type="Proteomes" id="UP001139264"/>
    </source>
</evidence>
<gene>
    <name evidence="10" type="ORF">LJ751_01705</name>
</gene>
<feature type="region of interest" description="Disordered" evidence="8">
    <location>
        <begin position="1"/>
        <end position="21"/>
    </location>
</feature>
<evidence type="ECO:0000256" key="1">
    <source>
        <dbReference type="ARBA" id="ARBA00004651"/>
    </source>
</evidence>
<dbReference type="GO" id="GO:0055085">
    <property type="term" value="P:transmembrane transport"/>
    <property type="evidence" value="ECO:0007669"/>
    <property type="project" value="InterPro"/>
</dbReference>
<dbReference type="GO" id="GO:0005886">
    <property type="term" value="C:plasma membrane"/>
    <property type="evidence" value="ECO:0007669"/>
    <property type="project" value="UniProtKB-SubCell"/>
</dbReference>
<proteinExistence type="inferred from homology"/>
<dbReference type="EMBL" id="JAJFZP010000003">
    <property type="protein sequence ID" value="MCC3268076.1"/>
    <property type="molecule type" value="Genomic_DNA"/>
</dbReference>
<dbReference type="SUPFAM" id="SSF161098">
    <property type="entry name" value="MetI-like"/>
    <property type="match status" value="1"/>
</dbReference>
<feature type="transmembrane region" description="Helical" evidence="7">
    <location>
        <begin position="41"/>
        <end position="67"/>
    </location>
</feature>
<organism evidence="10 11">
    <name type="scientific">Arthrobacter gengyunqii</name>
    <dbReference type="NCBI Taxonomy" id="2886940"/>
    <lineage>
        <taxon>Bacteria</taxon>
        <taxon>Bacillati</taxon>
        <taxon>Actinomycetota</taxon>
        <taxon>Actinomycetes</taxon>
        <taxon>Micrococcales</taxon>
        <taxon>Micrococcaceae</taxon>
        <taxon>Arthrobacter</taxon>
    </lineage>
</organism>
<evidence type="ECO:0000256" key="7">
    <source>
        <dbReference type="RuleBase" id="RU363032"/>
    </source>
</evidence>
<feature type="transmembrane region" description="Helical" evidence="7">
    <location>
        <begin position="134"/>
        <end position="151"/>
    </location>
</feature>
<dbReference type="Gene3D" id="1.10.3720.10">
    <property type="entry name" value="MetI-like"/>
    <property type="match status" value="1"/>
</dbReference>
<dbReference type="CDD" id="cd06261">
    <property type="entry name" value="TM_PBP2"/>
    <property type="match status" value="1"/>
</dbReference>
<dbReference type="PANTHER" id="PTHR30193:SF37">
    <property type="entry name" value="INNER MEMBRANE ABC TRANSPORTER PERMEASE PROTEIN YCJO"/>
    <property type="match status" value="1"/>
</dbReference>
<accession>A0A9X1S5I1</accession>
<comment type="caution">
    <text evidence="10">The sequence shown here is derived from an EMBL/GenBank/DDBJ whole genome shotgun (WGS) entry which is preliminary data.</text>
</comment>
<feature type="domain" description="ABC transmembrane type-1" evidence="9">
    <location>
        <begin position="97"/>
        <end position="310"/>
    </location>
</feature>
<feature type="compositionally biased region" description="Polar residues" evidence="8">
    <location>
        <begin position="1"/>
        <end position="10"/>
    </location>
</feature>
<feature type="transmembrane region" description="Helical" evidence="7">
    <location>
        <begin position="184"/>
        <end position="209"/>
    </location>
</feature>
<keyword evidence="2 7" id="KW-0813">Transport</keyword>
<feature type="transmembrane region" description="Helical" evidence="7">
    <location>
        <begin position="101"/>
        <end position="122"/>
    </location>
</feature>
<keyword evidence="5 7" id="KW-1133">Transmembrane helix</keyword>
<feature type="transmembrane region" description="Helical" evidence="7">
    <location>
        <begin position="230"/>
        <end position="254"/>
    </location>
</feature>
<dbReference type="AlphaFoldDB" id="A0A9X1S5I1"/>
<keyword evidence="3" id="KW-1003">Cell membrane</keyword>
<dbReference type="RefSeq" id="WP_227906545.1">
    <property type="nucleotide sequence ID" value="NZ_CP095461.1"/>
</dbReference>